<dbReference type="InterPro" id="IPR029068">
    <property type="entry name" value="Glyas_Bleomycin-R_OHBP_Dase"/>
</dbReference>
<sequence length="142" mass="16062">MPKTGTISHVSLSVSDYEAGKKYYSHLLVDILGYKQVAEHPYYTMWALSSGECICISPGNKTPHQKQNPGLHHLAFNVEKKEEIDAAYQKILKFHEDNKSLTGCTILDAPALYPQYGEGYYAVFFTDPDNIKLELAHIPNYH</sequence>
<comment type="caution">
    <text evidence="3">The sequence shown here is derived from an EMBL/GenBank/DDBJ whole genome shotgun (WGS) entry which is preliminary data.</text>
</comment>
<evidence type="ECO:0000256" key="1">
    <source>
        <dbReference type="ARBA" id="ARBA00022723"/>
    </source>
</evidence>
<dbReference type="Proteomes" id="UP000748756">
    <property type="component" value="Unassembled WGS sequence"/>
</dbReference>
<dbReference type="PROSITE" id="PS51819">
    <property type="entry name" value="VOC"/>
    <property type="match status" value="1"/>
</dbReference>
<protein>
    <recommendedName>
        <fullName evidence="2">VOC domain-containing protein</fullName>
    </recommendedName>
</protein>
<name>A0A9P5VCR2_9FUNG</name>
<dbReference type="OrthoDB" id="10249419at2759"/>
<organism evidence="3 4">
    <name type="scientific">Linnemannia schmuckeri</name>
    <dbReference type="NCBI Taxonomy" id="64567"/>
    <lineage>
        <taxon>Eukaryota</taxon>
        <taxon>Fungi</taxon>
        <taxon>Fungi incertae sedis</taxon>
        <taxon>Mucoromycota</taxon>
        <taxon>Mortierellomycotina</taxon>
        <taxon>Mortierellomycetes</taxon>
        <taxon>Mortierellales</taxon>
        <taxon>Mortierellaceae</taxon>
        <taxon>Linnemannia</taxon>
    </lineage>
</organism>
<gene>
    <name evidence="3" type="ORF">BG015_004616</name>
</gene>
<dbReference type="GO" id="GO:0046872">
    <property type="term" value="F:metal ion binding"/>
    <property type="evidence" value="ECO:0007669"/>
    <property type="project" value="UniProtKB-KW"/>
</dbReference>
<dbReference type="Pfam" id="PF00903">
    <property type="entry name" value="Glyoxalase"/>
    <property type="match status" value="1"/>
</dbReference>
<dbReference type="Gene3D" id="3.10.180.10">
    <property type="entry name" value="2,3-Dihydroxybiphenyl 1,2-Dioxygenase, domain 1"/>
    <property type="match status" value="1"/>
</dbReference>
<dbReference type="SUPFAM" id="SSF54593">
    <property type="entry name" value="Glyoxalase/Bleomycin resistance protein/Dihydroxybiphenyl dioxygenase"/>
    <property type="match status" value="1"/>
</dbReference>
<reference evidence="3" key="1">
    <citation type="journal article" date="2020" name="Fungal Divers.">
        <title>Resolving the Mortierellaceae phylogeny through synthesis of multi-gene phylogenetics and phylogenomics.</title>
        <authorList>
            <person name="Vandepol N."/>
            <person name="Liber J."/>
            <person name="Desiro A."/>
            <person name="Na H."/>
            <person name="Kennedy M."/>
            <person name="Barry K."/>
            <person name="Grigoriev I.V."/>
            <person name="Miller A.N."/>
            <person name="O'Donnell K."/>
            <person name="Stajich J.E."/>
            <person name="Bonito G."/>
        </authorList>
    </citation>
    <scope>NUCLEOTIDE SEQUENCE</scope>
    <source>
        <strain evidence="3">NRRL 6426</strain>
    </source>
</reference>
<feature type="domain" description="VOC" evidence="2">
    <location>
        <begin position="6"/>
        <end position="138"/>
    </location>
</feature>
<dbReference type="AlphaFoldDB" id="A0A9P5VCR2"/>
<keyword evidence="4" id="KW-1185">Reference proteome</keyword>
<evidence type="ECO:0000313" key="3">
    <source>
        <dbReference type="EMBL" id="KAF9152835.1"/>
    </source>
</evidence>
<dbReference type="InterPro" id="IPR037523">
    <property type="entry name" value="VOC_core"/>
</dbReference>
<evidence type="ECO:0000313" key="4">
    <source>
        <dbReference type="Proteomes" id="UP000748756"/>
    </source>
</evidence>
<keyword evidence="1" id="KW-0479">Metal-binding</keyword>
<dbReference type="EMBL" id="JAAAUQ010000216">
    <property type="protein sequence ID" value="KAF9152835.1"/>
    <property type="molecule type" value="Genomic_DNA"/>
</dbReference>
<dbReference type="PANTHER" id="PTHR36113:SF6">
    <property type="entry name" value="FOSFOMYCIN RESISTANCE PROTEIN FOSX"/>
    <property type="match status" value="1"/>
</dbReference>
<accession>A0A9P5VCR2</accession>
<dbReference type="PANTHER" id="PTHR36113">
    <property type="entry name" value="LYASE, PUTATIVE-RELATED-RELATED"/>
    <property type="match status" value="1"/>
</dbReference>
<dbReference type="InterPro" id="IPR051332">
    <property type="entry name" value="Fosfomycin_Res_Enzymes"/>
</dbReference>
<evidence type="ECO:0000259" key="2">
    <source>
        <dbReference type="PROSITE" id="PS51819"/>
    </source>
</evidence>
<dbReference type="InterPro" id="IPR004360">
    <property type="entry name" value="Glyas_Fos-R_dOase_dom"/>
</dbReference>
<proteinExistence type="predicted"/>